<dbReference type="GO" id="GO:0030170">
    <property type="term" value="F:pyridoxal phosphate binding"/>
    <property type="evidence" value="ECO:0007669"/>
    <property type="project" value="TreeGrafter"/>
</dbReference>
<gene>
    <name evidence="6" type="ORF">COZ37_00195</name>
</gene>
<keyword evidence="6" id="KW-0032">Aminotransferase</keyword>
<dbReference type="Gene3D" id="3.90.1150.10">
    <property type="entry name" value="Aspartate Aminotransferase, domain 1"/>
    <property type="match status" value="1"/>
</dbReference>
<dbReference type="Gene3D" id="3.40.640.10">
    <property type="entry name" value="Type I PLP-dependent aspartate aminotransferase-like (Major domain)"/>
    <property type="match status" value="1"/>
</dbReference>
<dbReference type="AlphaFoldDB" id="A0A2M7M5B6"/>
<dbReference type="Proteomes" id="UP000229703">
    <property type="component" value="Unassembled WGS sequence"/>
</dbReference>
<proteinExistence type="inferred from homology"/>
<evidence type="ECO:0000256" key="3">
    <source>
        <dbReference type="PIRSR" id="PIRSR000390-1"/>
    </source>
</evidence>
<organism evidence="6 7">
    <name type="scientific">bacterium (Candidatus Ratteibacteria) CG_4_10_14_3_um_filter_41_18</name>
    <dbReference type="NCBI Taxonomy" id="2014287"/>
    <lineage>
        <taxon>Bacteria</taxon>
        <taxon>Candidatus Ratteibacteria</taxon>
    </lineage>
</organism>
<reference evidence="7" key="1">
    <citation type="submission" date="2017-09" db="EMBL/GenBank/DDBJ databases">
        <title>Depth-based differentiation of microbial function through sediment-hosted aquifers and enrichment of novel symbionts in the deep terrestrial subsurface.</title>
        <authorList>
            <person name="Probst A.J."/>
            <person name="Ladd B."/>
            <person name="Jarett J.K."/>
            <person name="Geller-Mcgrath D.E."/>
            <person name="Sieber C.M.K."/>
            <person name="Emerson J.B."/>
            <person name="Anantharaman K."/>
            <person name="Thomas B.C."/>
            <person name="Malmstrom R."/>
            <person name="Stieglmeier M."/>
            <person name="Klingl A."/>
            <person name="Woyke T."/>
            <person name="Ryan C.M."/>
            <person name="Banfield J.F."/>
        </authorList>
    </citation>
    <scope>NUCLEOTIDE SEQUENCE [LARGE SCALE GENOMIC DNA]</scope>
</reference>
<comment type="similarity">
    <text evidence="2 5">Belongs to the DegT/DnrJ/EryC1 family.</text>
</comment>
<dbReference type="InterPro" id="IPR015424">
    <property type="entry name" value="PyrdxlP-dep_Trfase"/>
</dbReference>
<dbReference type="CDD" id="cd00616">
    <property type="entry name" value="AHBA_syn"/>
    <property type="match status" value="1"/>
</dbReference>
<evidence type="ECO:0000256" key="5">
    <source>
        <dbReference type="RuleBase" id="RU004508"/>
    </source>
</evidence>
<feature type="modified residue" description="N6-(pyridoxal phosphate)lysine" evidence="4">
    <location>
        <position position="188"/>
    </location>
</feature>
<accession>A0A2M7M5B6</accession>
<dbReference type="PANTHER" id="PTHR30244">
    <property type="entry name" value="TRANSAMINASE"/>
    <property type="match status" value="1"/>
</dbReference>
<feature type="active site" description="Proton acceptor" evidence="3">
    <location>
        <position position="188"/>
    </location>
</feature>
<dbReference type="InterPro" id="IPR015421">
    <property type="entry name" value="PyrdxlP-dep_Trfase_major"/>
</dbReference>
<dbReference type="EMBL" id="PFJK01000009">
    <property type="protein sequence ID" value="PIX77911.1"/>
    <property type="molecule type" value="Genomic_DNA"/>
</dbReference>
<comment type="caution">
    <text evidence="6">The sequence shown here is derived from an EMBL/GenBank/DDBJ whole genome shotgun (WGS) entry which is preliminary data.</text>
</comment>
<evidence type="ECO:0000256" key="2">
    <source>
        <dbReference type="ARBA" id="ARBA00037999"/>
    </source>
</evidence>
<dbReference type="PIRSF" id="PIRSF000390">
    <property type="entry name" value="PLP_StrS"/>
    <property type="match status" value="1"/>
</dbReference>
<keyword evidence="6" id="KW-0808">Transferase</keyword>
<evidence type="ECO:0000256" key="4">
    <source>
        <dbReference type="PIRSR" id="PIRSR000390-2"/>
    </source>
</evidence>
<dbReference type="Pfam" id="PF01041">
    <property type="entry name" value="DegT_DnrJ_EryC1"/>
    <property type="match status" value="1"/>
</dbReference>
<evidence type="ECO:0000256" key="1">
    <source>
        <dbReference type="ARBA" id="ARBA00022898"/>
    </source>
</evidence>
<protein>
    <submittedName>
        <fullName evidence="6">DegT/DnrJ/EryC1/StrS family aminotransferase</fullName>
    </submittedName>
</protein>
<evidence type="ECO:0000313" key="6">
    <source>
        <dbReference type="EMBL" id="PIX77911.1"/>
    </source>
</evidence>
<dbReference type="InterPro" id="IPR000653">
    <property type="entry name" value="DegT/StrS_aminotransferase"/>
</dbReference>
<dbReference type="GO" id="GO:0008483">
    <property type="term" value="F:transaminase activity"/>
    <property type="evidence" value="ECO:0007669"/>
    <property type="project" value="UniProtKB-KW"/>
</dbReference>
<dbReference type="SUPFAM" id="SSF53383">
    <property type="entry name" value="PLP-dependent transferases"/>
    <property type="match status" value="1"/>
</dbReference>
<dbReference type="InterPro" id="IPR015422">
    <property type="entry name" value="PyrdxlP-dep_Trfase_small"/>
</dbReference>
<keyword evidence="1 4" id="KW-0663">Pyridoxal phosphate</keyword>
<dbReference type="PANTHER" id="PTHR30244:SF36">
    <property type="entry name" value="3-OXO-GLUCOSE-6-PHOSPHATE:GLUTAMATE AMINOTRANSFERASE"/>
    <property type="match status" value="1"/>
</dbReference>
<name>A0A2M7M5B6_9BACT</name>
<dbReference type="GO" id="GO:0000271">
    <property type="term" value="P:polysaccharide biosynthetic process"/>
    <property type="evidence" value="ECO:0007669"/>
    <property type="project" value="TreeGrafter"/>
</dbReference>
<sequence length="370" mass="41827">MKEYKVRFVGYRRQYQQRKAEFDAVFKKIMSAGDFILRKDVDEFERKIASYVGTKYAIGVNSGTDALYLSARALGFGPGDEVITTAHTFVATVGAIVQCGAKPVLLDLGKDFNIDVDQIEPVITSRTKGIIPVHLNGHSCRMDKIMNLAKRYNLKVLEDSAQALGAEFKGRKCGSFGNAGIFSFYPAKLLGAPGDGGMVVTSEAHLARKIKGLRDNGRINFSETIEGYGYCSRLDNLHAAILKMKFKYFNQGLERRREIAKMYDNGLKGLGDIAIPVYGEKDFFDVYQNYVIRTQKRDELVKYLNKSGIEVLISWRRPMHQQKALHLDHFHLPITEKISNEVISLPMYPELTNEEIEYVINSIRKFVSPQ</sequence>
<evidence type="ECO:0000313" key="7">
    <source>
        <dbReference type="Proteomes" id="UP000229703"/>
    </source>
</evidence>